<organism evidence="1 2">
    <name type="scientific">Brachionus plicatilis</name>
    <name type="common">Marine rotifer</name>
    <name type="synonym">Brachionus muelleri</name>
    <dbReference type="NCBI Taxonomy" id="10195"/>
    <lineage>
        <taxon>Eukaryota</taxon>
        <taxon>Metazoa</taxon>
        <taxon>Spiralia</taxon>
        <taxon>Gnathifera</taxon>
        <taxon>Rotifera</taxon>
        <taxon>Eurotatoria</taxon>
        <taxon>Monogononta</taxon>
        <taxon>Pseudotrocha</taxon>
        <taxon>Ploima</taxon>
        <taxon>Brachionidae</taxon>
        <taxon>Brachionus</taxon>
    </lineage>
</organism>
<dbReference type="AlphaFoldDB" id="A0A3M7QKV1"/>
<keyword evidence="2" id="KW-1185">Reference proteome</keyword>
<reference evidence="1 2" key="1">
    <citation type="journal article" date="2018" name="Sci. Rep.">
        <title>Genomic signatures of local adaptation to the degree of environmental predictability in rotifers.</title>
        <authorList>
            <person name="Franch-Gras L."/>
            <person name="Hahn C."/>
            <person name="Garcia-Roger E.M."/>
            <person name="Carmona M.J."/>
            <person name="Serra M."/>
            <person name="Gomez A."/>
        </authorList>
    </citation>
    <scope>NUCLEOTIDE SEQUENCE [LARGE SCALE GENOMIC DNA]</scope>
    <source>
        <strain evidence="1">HYR1</strain>
    </source>
</reference>
<proteinExistence type="predicted"/>
<sequence length="229" mass="27124">MRILSYGHVSQFTQIFKSLELSTLARVNRAFCYDPKRSNGRLALASILHLVASSKPSKIDRLSGEMKLERLSRFSGFKRVSLKNELLIKVSIKYRQYSHKNALLLIFKKGETRKNWFFLWIFLHKKKNHENCSLFNYDLNLLSTPSYYQSVNTFFVQYLIKFLFIKLQMNNKLLFINVKALYTARGIKLKIIFLIKEILTTRKKEDTNNQDCSMRKSFSLEKKYTLKIH</sequence>
<dbReference type="EMBL" id="REGN01005909">
    <property type="protein sequence ID" value="RNA11605.1"/>
    <property type="molecule type" value="Genomic_DNA"/>
</dbReference>
<comment type="caution">
    <text evidence="1">The sequence shown here is derived from an EMBL/GenBank/DDBJ whole genome shotgun (WGS) entry which is preliminary data.</text>
</comment>
<evidence type="ECO:0000313" key="2">
    <source>
        <dbReference type="Proteomes" id="UP000276133"/>
    </source>
</evidence>
<gene>
    <name evidence="1" type="ORF">BpHYR1_010576</name>
</gene>
<name>A0A3M7QKV1_BRAPC</name>
<dbReference type="Proteomes" id="UP000276133">
    <property type="component" value="Unassembled WGS sequence"/>
</dbReference>
<evidence type="ECO:0000313" key="1">
    <source>
        <dbReference type="EMBL" id="RNA11605.1"/>
    </source>
</evidence>
<accession>A0A3M7QKV1</accession>
<protein>
    <submittedName>
        <fullName evidence="1">Uncharacterized protein</fullName>
    </submittedName>
</protein>